<evidence type="ECO:0000256" key="1">
    <source>
        <dbReference type="ARBA" id="ARBA00004571"/>
    </source>
</evidence>
<evidence type="ECO:0000256" key="5">
    <source>
        <dbReference type="ARBA" id="ARBA00022597"/>
    </source>
</evidence>
<keyword evidence="9" id="KW-0406">Ion transport</keyword>
<evidence type="ECO:0000256" key="15">
    <source>
        <dbReference type="SAM" id="SignalP"/>
    </source>
</evidence>
<dbReference type="GO" id="GO:0015288">
    <property type="term" value="F:porin activity"/>
    <property type="evidence" value="ECO:0007669"/>
    <property type="project" value="UniProtKB-KW"/>
</dbReference>
<keyword evidence="19" id="KW-1185">Reference proteome</keyword>
<feature type="domain" description="Polysaccharide export protein N-terminal" evidence="16">
    <location>
        <begin position="78"/>
        <end position="171"/>
    </location>
</feature>
<evidence type="ECO:0000259" key="17">
    <source>
        <dbReference type="Pfam" id="PF22461"/>
    </source>
</evidence>
<dbReference type="Pfam" id="PF22461">
    <property type="entry name" value="SLBB_2"/>
    <property type="match status" value="2"/>
</dbReference>
<dbReference type="Proteomes" id="UP000517753">
    <property type="component" value="Unassembled WGS sequence"/>
</dbReference>
<evidence type="ECO:0000256" key="12">
    <source>
        <dbReference type="ARBA" id="ARBA00023139"/>
    </source>
</evidence>
<keyword evidence="5" id="KW-0762">Sugar transport</keyword>
<organism evidence="18 19">
    <name type="scientific">Sphingomonas melonis</name>
    <dbReference type="NCBI Taxonomy" id="152682"/>
    <lineage>
        <taxon>Bacteria</taxon>
        <taxon>Pseudomonadati</taxon>
        <taxon>Pseudomonadota</taxon>
        <taxon>Alphaproteobacteria</taxon>
        <taxon>Sphingomonadales</taxon>
        <taxon>Sphingomonadaceae</taxon>
        <taxon>Sphingomonas</taxon>
    </lineage>
</organism>
<dbReference type="Pfam" id="PF02563">
    <property type="entry name" value="Poly_export"/>
    <property type="match status" value="1"/>
</dbReference>
<feature type="domain" description="SLBB" evidence="17">
    <location>
        <begin position="179"/>
        <end position="251"/>
    </location>
</feature>
<keyword evidence="13" id="KW-0998">Cell outer membrane</keyword>
<evidence type="ECO:0000259" key="16">
    <source>
        <dbReference type="Pfam" id="PF02563"/>
    </source>
</evidence>
<keyword evidence="4" id="KW-1134">Transmembrane beta strand</keyword>
<evidence type="ECO:0000256" key="3">
    <source>
        <dbReference type="ARBA" id="ARBA00022448"/>
    </source>
</evidence>
<feature type="domain" description="SLBB" evidence="17">
    <location>
        <begin position="262"/>
        <end position="358"/>
    </location>
</feature>
<keyword evidence="6" id="KW-0812">Transmembrane</keyword>
<dbReference type="PANTHER" id="PTHR33619">
    <property type="entry name" value="POLYSACCHARIDE EXPORT PROTEIN GFCE-RELATED"/>
    <property type="match status" value="1"/>
</dbReference>
<dbReference type="Gene3D" id="3.10.560.10">
    <property type="entry name" value="Outer membrane lipoprotein wza domain like"/>
    <property type="match status" value="2"/>
</dbReference>
<evidence type="ECO:0000313" key="18">
    <source>
        <dbReference type="EMBL" id="NYD91309.1"/>
    </source>
</evidence>
<feature type="chain" id="PRO_5030967045" evidence="15">
    <location>
        <begin position="24"/>
        <end position="388"/>
    </location>
</feature>
<feature type="signal peptide" evidence="15">
    <location>
        <begin position="1"/>
        <end position="23"/>
    </location>
</feature>
<dbReference type="InterPro" id="IPR003715">
    <property type="entry name" value="Poly_export_N"/>
</dbReference>
<gene>
    <name evidence="18" type="ORF">HD841_003116</name>
</gene>
<dbReference type="GO" id="GO:0009279">
    <property type="term" value="C:cell outer membrane"/>
    <property type="evidence" value="ECO:0007669"/>
    <property type="project" value="UniProtKB-SubCell"/>
</dbReference>
<keyword evidence="11" id="KW-0472">Membrane</keyword>
<reference evidence="18 19" key="1">
    <citation type="submission" date="2020-08" db="EMBL/GenBank/DDBJ databases">
        <title>The Agave Microbiome: Exploring the role of microbial communities in plant adaptations to desert environments.</title>
        <authorList>
            <person name="Partida-Martinez L.P."/>
        </authorList>
    </citation>
    <scope>NUCLEOTIDE SEQUENCE [LARGE SCALE GENOMIC DNA]</scope>
    <source>
        <strain evidence="18 19">AS2.3</strain>
    </source>
</reference>
<dbReference type="RefSeq" id="WP_179509708.1">
    <property type="nucleotide sequence ID" value="NZ_JACCBY010000004.1"/>
</dbReference>
<keyword evidence="8" id="KW-0625">Polysaccharide transport</keyword>
<dbReference type="PANTHER" id="PTHR33619:SF3">
    <property type="entry name" value="POLYSACCHARIDE EXPORT PROTEIN GFCE-RELATED"/>
    <property type="match status" value="1"/>
</dbReference>
<dbReference type="EMBL" id="JACCBY010000004">
    <property type="protein sequence ID" value="NYD91309.1"/>
    <property type="molecule type" value="Genomic_DNA"/>
</dbReference>
<protein>
    <submittedName>
        <fullName evidence="18">Polysaccharide export outer membrane protein</fullName>
    </submittedName>
</protein>
<accession>A0A7Y9K3R8</accession>
<name>A0A7Y9K3R8_9SPHN</name>
<dbReference type="InterPro" id="IPR054765">
    <property type="entry name" value="SLBB_dom"/>
</dbReference>
<evidence type="ECO:0000256" key="7">
    <source>
        <dbReference type="ARBA" id="ARBA00022729"/>
    </source>
</evidence>
<comment type="subcellular location">
    <subcellularLocation>
        <location evidence="1">Cell outer membrane</location>
        <topology evidence="1">Multi-pass membrane protein</topology>
    </subcellularLocation>
</comment>
<dbReference type="AlphaFoldDB" id="A0A7Y9K3R8"/>
<evidence type="ECO:0000256" key="8">
    <source>
        <dbReference type="ARBA" id="ARBA00023047"/>
    </source>
</evidence>
<keyword evidence="7 15" id="KW-0732">Signal</keyword>
<evidence type="ECO:0000256" key="4">
    <source>
        <dbReference type="ARBA" id="ARBA00022452"/>
    </source>
</evidence>
<evidence type="ECO:0000256" key="13">
    <source>
        <dbReference type="ARBA" id="ARBA00023237"/>
    </source>
</evidence>
<dbReference type="GO" id="GO:0015159">
    <property type="term" value="F:polysaccharide transmembrane transporter activity"/>
    <property type="evidence" value="ECO:0007669"/>
    <property type="project" value="InterPro"/>
</dbReference>
<dbReference type="GO" id="GO:0046930">
    <property type="term" value="C:pore complex"/>
    <property type="evidence" value="ECO:0007669"/>
    <property type="project" value="UniProtKB-KW"/>
</dbReference>
<evidence type="ECO:0000313" key="19">
    <source>
        <dbReference type="Proteomes" id="UP000517753"/>
    </source>
</evidence>
<evidence type="ECO:0000256" key="2">
    <source>
        <dbReference type="ARBA" id="ARBA00009450"/>
    </source>
</evidence>
<keyword evidence="12" id="KW-0564">Palmitate</keyword>
<sequence length="388" mass="39892">MPITPSRLSAALLLLLGAGCSTIGGSGPSSKAIGRAAKPGAATNQGISIVPLDEAAARRSAAFARSQRFADVFGVVAPTSTVIGVGDVLDIAIWEAPPAVLFGATPPGANIGSAIAQSAGIPQQVVGEDGTITVPFVGSVAVRGATPQGVARTIVARLAGRAHSPQAIVRLAQNDSRAVTVMGEVGATRRMPLTPRGERLLDALAAAGGSRQPVAKTTVQLTRAGRTAAMPLDAIVRDPAQNVVLQAGDVITAIFQPYSFVALGAVGQNAEVPFEGGGISLAQALGRIGGLRDDRADVRSVFVFRLEHPEVLDPETAQTARRTAEGLVPVVYRLDLGQGASFFTAQDFAIRDRDVLYVSNAPIADLQKFLNIVSSAAFSVTGINNAVR</sequence>
<dbReference type="InterPro" id="IPR049712">
    <property type="entry name" value="Poly_export"/>
</dbReference>
<keyword evidence="3" id="KW-0813">Transport</keyword>
<evidence type="ECO:0000256" key="6">
    <source>
        <dbReference type="ARBA" id="ARBA00022692"/>
    </source>
</evidence>
<proteinExistence type="inferred from homology"/>
<comment type="caution">
    <text evidence="18">The sequence shown here is derived from an EMBL/GenBank/DDBJ whole genome shotgun (WGS) entry which is preliminary data.</text>
</comment>
<comment type="similarity">
    <text evidence="2">Belongs to the BexD/CtrA/VexA family.</text>
</comment>
<dbReference type="GO" id="GO:0006811">
    <property type="term" value="P:monoatomic ion transport"/>
    <property type="evidence" value="ECO:0007669"/>
    <property type="project" value="UniProtKB-KW"/>
</dbReference>
<keyword evidence="10" id="KW-0626">Porin</keyword>
<keyword evidence="14" id="KW-0449">Lipoprotein</keyword>
<dbReference type="Gene3D" id="3.30.1950.10">
    <property type="entry name" value="wza like domain"/>
    <property type="match status" value="1"/>
</dbReference>
<dbReference type="PROSITE" id="PS51257">
    <property type="entry name" value="PROKAR_LIPOPROTEIN"/>
    <property type="match status" value="1"/>
</dbReference>
<evidence type="ECO:0000256" key="9">
    <source>
        <dbReference type="ARBA" id="ARBA00023065"/>
    </source>
</evidence>
<evidence type="ECO:0000256" key="14">
    <source>
        <dbReference type="ARBA" id="ARBA00023288"/>
    </source>
</evidence>
<evidence type="ECO:0000256" key="10">
    <source>
        <dbReference type="ARBA" id="ARBA00023114"/>
    </source>
</evidence>
<evidence type="ECO:0000256" key="11">
    <source>
        <dbReference type="ARBA" id="ARBA00023136"/>
    </source>
</evidence>